<keyword evidence="7 9" id="KW-0012">Acyltransferase</keyword>
<comment type="catalytic activity">
    <reaction evidence="1 9">
        <text>an S-substituted glutathione + H2O = an S-substituted L-cysteinylglycine + L-glutamate</text>
        <dbReference type="Rhea" id="RHEA:59468"/>
        <dbReference type="ChEBI" id="CHEBI:15377"/>
        <dbReference type="ChEBI" id="CHEBI:29985"/>
        <dbReference type="ChEBI" id="CHEBI:90779"/>
        <dbReference type="ChEBI" id="CHEBI:143103"/>
        <dbReference type="EC" id="3.4.19.13"/>
    </reaction>
</comment>
<evidence type="ECO:0000256" key="3">
    <source>
        <dbReference type="ARBA" id="ARBA00009381"/>
    </source>
</evidence>
<proteinExistence type="inferred from homology"/>
<keyword evidence="5 9" id="KW-0378">Hydrolase</keyword>
<keyword evidence="6 9" id="KW-0865">Zymogen</keyword>
<evidence type="ECO:0000256" key="2">
    <source>
        <dbReference type="ARBA" id="ARBA00001089"/>
    </source>
</evidence>
<comment type="catalytic activity">
    <reaction evidence="8 9">
        <text>an N-terminal (5-L-glutamyl)-[peptide] + an alpha-amino acid = 5-L-glutamyl amino acid + an N-terminal L-alpha-aminoacyl-[peptide]</text>
        <dbReference type="Rhea" id="RHEA:23904"/>
        <dbReference type="Rhea" id="RHEA-COMP:9780"/>
        <dbReference type="Rhea" id="RHEA-COMP:9795"/>
        <dbReference type="ChEBI" id="CHEBI:77644"/>
        <dbReference type="ChEBI" id="CHEBI:78597"/>
        <dbReference type="ChEBI" id="CHEBI:78599"/>
        <dbReference type="ChEBI" id="CHEBI:78608"/>
        <dbReference type="EC" id="2.3.2.2"/>
    </reaction>
</comment>
<dbReference type="PANTHER" id="PTHR43199:SF1">
    <property type="entry name" value="GLUTATHIONE HYDROLASE PROENZYME"/>
    <property type="match status" value="1"/>
</dbReference>
<dbReference type="InterPro" id="IPR029055">
    <property type="entry name" value="Ntn_hydrolases_N"/>
</dbReference>
<comment type="subunit">
    <text evidence="9">This enzyme consists of two polypeptide chains, which are synthesized in precursor form from a single polypeptide.</text>
</comment>
<comment type="PTM">
    <text evidence="9">Cleaved by autocatalysis into a large and a small subunit.</text>
</comment>
<dbReference type="Proteomes" id="UP001597369">
    <property type="component" value="Unassembled WGS sequence"/>
</dbReference>
<evidence type="ECO:0000256" key="4">
    <source>
        <dbReference type="ARBA" id="ARBA00022679"/>
    </source>
</evidence>
<dbReference type="Gene3D" id="3.60.20.40">
    <property type="match status" value="1"/>
</dbReference>
<dbReference type="PRINTS" id="PR01210">
    <property type="entry name" value="GGTRANSPTASE"/>
</dbReference>
<evidence type="ECO:0000256" key="8">
    <source>
        <dbReference type="ARBA" id="ARBA00047417"/>
    </source>
</evidence>
<dbReference type="EMBL" id="JBHUHV010000011">
    <property type="protein sequence ID" value="MFD2065914.1"/>
    <property type="molecule type" value="Genomic_DNA"/>
</dbReference>
<dbReference type="SUPFAM" id="SSF56235">
    <property type="entry name" value="N-terminal nucleophile aminohydrolases (Ntn hydrolases)"/>
    <property type="match status" value="1"/>
</dbReference>
<evidence type="ECO:0000256" key="5">
    <source>
        <dbReference type="ARBA" id="ARBA00022801"/>
    </source>
</evidence>
<sequence length="583" mass="63317">MINFSHSGKHSLAHNTRIWLLLLALLPLLLSNCSTSGSKTSAPSARGLTAEKAMVVSAHPDASRISMEVLKKGGNAYDAAIATQFALAVTHPAAGNIGGGGFMVYRHHSGETGALDYREMAPASATETMYQDSAGNVIEGLSTAGHLAVGVPGSVDGMVKIHQKLGSLPFAELVQPAIDLAKRGVVLTEKEANGLNSARERFIENNKHLPYLVRQEPWQTGDTLRHPDLARTLERIRDKGREGFYAGETADLFVKEMQKGGGIITHKDLRNYNSVWRQPVKGKYKDYTIISMSPPSSGGVALLQLLNMVEPYDLKEYGWQSTKTVQVLTEAERRVYADRATYLGDPDFVKVPVEQLLDPTYLKERMTSFTFDKATPSATIKAGDLLVYESDQTTHFSIIDQFGNAVSITTTLNGSYGSKVMVEGAGFLLNNEMDDFSIKPGVPNMFGLIGGKANAVEPGKRMLSSMTPTILEKDGKLYMVVGTPGGSTIITSVFQVILNVTEHDMSMQEAVAAPRFHHQWLPDEIQYDPNAISSAEVKNELQQKGYKLQERGPFGRVDAILVLPDGKLEGGADPRGDDAAAGF</sequence>
<comment type="similarity">
    <text evidence="3 9">Belongs to the gamma-glutamyltransferase family.</text>
</comment>
<dbReference type="GO" id="GO:0103068">
    <property type="term" value="F:leukotriene C4 gamma-glutamyl transferase activity"/>
    <property type="evidence" value="ECO:0007669"/>
    <property type="project" value="UniProtKB-EC"/>
</dbReference>
<keyword evidence="4 9" id="KW-0808">Transferase</keyword>
<gene>
    <name evidence="10" type="primary">ggt</name>
    <name evidence="10" type="ORF">ACFSKU_03400</name>
</gene>
<dbReference type="NCBIfam" id="TIGR00066">
    <property type="entry name" value="g_glut_trans"/>
    <property type="match status" value="1"/>
</dbReference>
<comment type="caution">
    <text evidence="10">The sequence shown here is derived from an EMBL/GenBank/DDBJ whole genome shotgun (WGS) entry which is preliminary data.</text>
</comment>
<dbReference type="EC" id="3.4.19.13" evidence="9"/>
<protein>
    <recommendedName>
        <fullName evidence="9">Glutathione hydrolase proenzyme</fullName>
        <ecNumber evidence="9">2.3.2.2</ecNumber>
        <ecNumber evidence="9">3.4.19.13</ecNumber>
    </recommendedName>
    <component>
        <recommendedName>
            <fullName evidence="9">Glutathione hydrolase large chain</fullName>
        </recommendedName>
    </component>
    <component>
        <recommendedName>
            <fullName evidence="9">Glutathione hydrolase small chain</fullName>
        </recommendedName>
    </component>
</protein>
<dbReference type="InterPro" id="IPR000101">
    <property type="entry name" value="GGT_peptidase"/>
</dbReference>
<comment type="pathway">
    <text evidence="9">Sulfur metabolism; glutathione metabolism.</text>
</comment>
<accession>A0ABW4WT22</accession>
<evidence type="ECO:0000313" key="10">
    <source>
        <dbReference type="EMBL" id="MFD2065914.1"/>
    </source>
</evidence>
<dbReference type="RefSeq" id="WP_377469084.1">
    <property type="nucleotide sequence ID" value="NZ_JAJJWI010000020.1"/>
</dbReference>
<dbReference type="InterPro" id="IPR043137">
    <property type="entry name" value="GGT_ssub_C"/>
</dbReference>
<keyword evidence="9" id="KW-0317">Glutathione biosynthesis</keyword>
<evidence type="ECO:0000256" key="1">
    <source>
        <dbReference type="ARBA" id="ARBA00001049"/>
    </source>
</evidence>
<evidence type="ECO:0000313" key="11">
    <source>
        <dbReference type="Proteomes" id="UP001597369"/>
    </source>
</evidence>
<reference evidence="11" key="1">
    <citation type="journal article" date="2019" name="Int. J. Syst. Evol. Microbiol.">
        <title>The Global Catalogue of Microorganisms (GCM) 10K type strain sequencing project: providing services to taxonomists for standard genome sequencing and annotation.</title>
        <authorList>
            <consortium name="The Broad Institute Genomics Platform"/>
            <consortium name="The Broad Institute Genome Sequencing Center for Infectious Disease"/>
            <person name="Wu L."/>
            <person name="Ma J."/>
        </authorList>
    </citation>
    <scope>NUCLEOTIDE SEQUENCE [LARGE SCALE GENOMIC DNA]</scope>
    <source>
        <strain evidence="11">JCM 16545</strain>
    </source>
</reference>
<dbReference type="PROSITE" id="PS00462">
    <property type="entry name" value="G_GLU_TRANSPEPTIDASE"/>
    <property type="match status" value="1"/>
</dbReference>
<dbReference type="InterPro" id="IPR055262">
    <property type="entry name" value="GGT_CS"/>
</dbReference>
<keyword evidence="11" id="KW-1185">Reference proteome</keyword>
<name>A0ABW4WT22_9BACT</name>
<evidence type="ECO:0000256" key="6">
    <source>
        <dbReference type="ARBA" id="ARBA00023145"/>
    </source>
</evidence>
<evidence type="ECO:0000256" key="9">
    <source>
        <dbReference type="RuleBase" id="RU368036"/>
    </source>
</evidence>
<dbReference type="EC" id="2.3.2.2" evidence="9"/>
<dbReference type="Pfam" id="PF01019">
    <property type="entry name" value="G_glu_transpept"/>
    <property type="match status" value="1"/>
</dbReference>
<dbReference type="PANTHER" id="PTHR43199">
    <property type="entry name" value="GLUTATHIONE HYDROLASE"/>
    <property type="match status" value="1"/>
</dbReference>
<dbReference type="InterPro" id="IPR051792">
    <property type="entry name" value="GGT_bact"/>
</dbReference>
<evidence type="ECO:0000256" key="7">
    <source>
        <dbReference type="ARBA" id="ARBA00023315"/>
    </source>
</evidence>
<comment type="catalytic activity">
    <reaction evidence="2 9">
        <text>glutathione + H2O = L-cysteinylglycine + L-glutamate</text>
        <dbReference type="Rhea" id="RHEA:28807"/>
        <dbReference type="ChEBI" id="CHEBI:15377"/>
        <dbReference type="ChEBI" id="CHEBI:29985"/>
        <dbReference type="ChEBI" id="CHEBI:57925"/>
        <dbReference type="ChEBI" id="CHEBI:61694"/>
        <dbReference type="EC" id="3.4.19.13"/>
    </reaction>
</comment>
<organism evidence="10 11">
    <name type="scientific">Pontibacter silvestris</name>
    <dbReference type="NCBI Taxonomy" id="2305183"/>
    <lineage>
        <taxon>Bacteria</taxon>
        <taxon>Pseudomonadati</taxon>
        <taxon>Bacteroidota</taxon>
        <taxon>Cytophagia</taxon>
        <taxon>Cytophagales</taxon>
        <taxon>Hymenobacteraceae</taxon>
        <taxon>Pontibacter</taxon>
    </lineage>
</organism>
<dbReference type="InterPro" id="IPR043138">
    <property type="entry name" value="GGT_lsub"/>
</dbReference>
<dbReference type="Gene3D" id="1.10.246.130">
    <property type="match status" value="1"/>
</dbReference>